<comment type="caution">
    <text evidence="5">The sequence shown here is derived from an EMBL/GenBank/DDBJ whole genome shotgun (WGS) entry which is preliminary data.</text>
</comment>
<dbReference type="InterPro" id="IPR052155">
    <property type="entry name" value="Biofilm_reg_signaling"/>
</dbReference>
<dbReference type="Gene3D" id="6.10.340.10">
    <property type="match status" value="1"/>
</dbReference>
<dbReference type="Gene3D" id="3.30.450.20">
    <property type="entry name" value="PAS domain"/>
    <property type="match status" value="2"/>
</dbReference>
<dbReference type="Pfam" id="PF08448">
    <property type="entry name" value="PAS_4"/>
    <property type="match status" value="1"/>
</dbReference>
<keyword evidence="1" id="KW-1133">Transmembrane helix</keyword>
<accession>A0A562BRC0</accession>
<protein>
    <submittedName>
        <fullName evidence="5">PAS domain S-box-containing protein/diguanylate cyclase (GGDEF)-like protein</fullName>
    </submittedName>
</protein>
<dbReference type="Proteomes" id="UP000318141">
    <property type="component" value="Unassembled WGS sequence"/>
</dbReference>
<keyword evidence="6" id="KW-1185">Reference proteome</keyword>
<dbReference type="CDD" id="cd00130">
    <property type="entry name" value="PAS"/>
    <property type="match status" value="1"/>
</dbReference>
<dbReference type="PANTHER" id="PTHR44757:SF2">
    <property type="entry name" value="BIOFILM ARCHITECTURE MAINTENANCE PROTEIN MBAA"/>
    <property type="match status" value="1"/>
</dbReference>
<organism evidence="5 6">
    <name type="scientific">Cupriavidus gilardii J11</name>
    <dbReference type="NCBI Taxonomy" id="936133"/>
    <lineage>
        <taxon>Bacteria</taxon>
        <taxon>Pseudomonadati</taxon>
        <taxon>Pseudomonadota</taxon>
        <taxon>Betaproteobacteria</taxon>
        <taxon>Burkholderiales</taxon>
        <taxon>Burkholderiaceae</taxon>
        <taxon>Cupriavidus</taxon>
    </lineage>
</organism>
<dbReference type="PANTHER" id="PTHR44757">
    <property type="entry name" value="DIGUANYLATE CYCLASE DGCP"/>
    <property type="match status" value="1"/>
</dbReference>
<dbReference type="GO" id="GO:0003824">
    <property type="term" value="F:catalytic activity"/>
    <property type="evidence" value="ECO:0007669"/>
    <property type="project" value="UniProtKB-ARBA"/>
</dbReference>
<dbReference type="InterPro" id="IPR029787">
    <property type="entry name" value="Nucleotide_cyclase"/>
</dbReference>
<dbReference type="FunFam" id="3.30.70.270:FF:000001">
    <property type="entry name" value="Diguanylate cyclase domain protein"/>
    <property type="match status" value="1"/>
</dbReference>
<dbReference type="InterPro" id="IPR003660">
    <property type="entry name" value="HAMP_dom"/>
</dbReference>
<dbReference type="SMART" id="SM00091">
    <property type="entry name" value="PAS"/>
    <property type="match status" value="1"/>
</dbReference>
<dbReference type="EMBL" id="VLJN01000009">
    <property type="protein sequence ID" value="TWG87439.1"/>
    <property type="molecule type" value="Genomic_DNA"/>
</dbReference>
<dbReference type="NCBIfam" id="TIGR00229">
    <property type="entry name" value="sensory_box"/>
    <property type="match status" value="1"/>
</dbReference>
<feature type="domain" description="HAMP" evidence="3">
    <location>
        <begin position="385"/>
        <end position="438"/>
    </location>
</feature>
<evidence type="ECO:0000313" key="6">
    <source>
        <dbReference type="Proteomes" id="UP000318141"/>
    </source>
</evidence>
<reference evidence="5 6" key="1">
    <citation type="submission" date="2019-07" db="EMBL/GenBank/DDBJ databases">
        <title>Genome sequencing of lignin-degrading bacterial isolates.</title>
        <authorList>
            <person name="Gladden J."/>
        </authorList>
    </citation>
    <scope>NUCLEOTIDE SEQUENCE [LARGE SCALE GENOMIC DNA]</scope>
    <source>
        <strain evidence="5 6">J11</strain>
    </source>
</reference>
<feature type="transmembrane region" description="Helical" evidence="1">
    <location>
        <begin position="365"/>
        <end position="384"/>
    </location>
</feature>
<dbReference type="GO" id="GO:0016020">
    <property type="term" value="C:membrane"/>
    <property type="evidence" value="ECO:0007669"/>
    <property type="project" value="InterPro"/>
</dbReference>
<dbReference type="InterPro" id="IPR013656">
    <property type="entry name" value="PAS_4"/>
</dbReference>
<dbReference type="InterPro" id="IPR000014">
    <property type="entry name" value="PAS"/>
</dbReference>
<dbReference type="Pfam" id="PF00990">
    <property type="entry name" value="GGDEF"/>
    <property type="match status" value="1"/>
</dbReference>
<feature type="domain" description="GGDEF" evidence="4">
    <location>
        <begin position="598"/>
        <end position="731"/>
    </location>
</feature>
<feature type="domain" description="PAS" evidence="2">
    <location>
        <begin position="443"/>
        <end position="513"/>
    </location>
</feature>
<dbReference type="CDD" id="cd18773">
    <property type="entry name" value="PDC1_HK_sensor"/>
    <property type="match status" value="1"/>
</dbReference>
<dbReference type="GO" id="GO:0007165">
    <property type="term" value="P:signal transduction"/>
    <property type="evidence" value="ECO:0007669"/>
    <property type="project" value="InterPro"/>
</dbReference>
<dbReference type="AlphaFoldDB" id="A0A562BRC0"/>
<name>A0A562BRC0_9BURK</name>
<feature type="transmembrane region" description="Helical" evidence="1">
    <location>
        <begin position="97"/>
        <end position="120"/>
    </location>
</feature>
<dbReference type="SUPFAM" id="SSF55073">
    <property type="entry name" value="Nucleotide cyclase"/>
    <property type="match status" value="1"/>
</dbReference>
<proteinExistence type="predicted"/>
<dbReference type="PROSITE" id="PS50887">
    <property type="entry name" value="GGDEF"/>
    <property type="match status" value="1"/>
</dbReference>
<dbReference type="PROSITE" id="PS50885">
    <property type="entry name" value="HAMP"/>
    <property type="match status" value="1"/>
</dbReference>
<dbReference type="NCBIfam" id="TIGR00254">
    <property type="entry name" value="GGDEF"/>
    <property type="match status" value="1"/>
</dbReference>
<dbReference type="SUPFAM" id="SSF55785">
    <property type="entry name" value="PYP-like sensor domain (PAS domain)"/>
    <property type="match status" value="1"/>
</dbReference>
<gene>
    <name evidence="5" type="ORF">L602_001700000310</name>
</gene>
<dbReference type="PROSITE" id="PS50112">
    <property type="entry name" value="PAS"/>
    <property type="match status" value="1"/>
</dbReference>
<dbReference type="Gene3D" id="3.30.70.270">
    <property type="match status" value="1"/>
</dbReference>
<evidence type="ECO:0000259" key="4">
    <source>
        <dbReference type="PROSITE" id="PS50887"/>
    </source>
</evidence>
<keyword evidence="1" id="KW-0472">Membrane</keyword>
<evidence type="ECO:0000256" key="1">
    <source>
        <dbReference type="SAM" id="Phobius"/>
    </source>
</evidence>
<keyword evidence="1" id="KW-0812">Transmembrane</keyword>
<dbReference type="InterPro" id="IPR035965">
    <property type="entry name" value="PAS-like_dom_sf"/>
</dbReference>
<dbReference type="InterPro" id="IPR043128">
    <property type="entry name" value="Rev_trsase/Diguanyl_cyclase"/>
</dbReference>
<evidence type="ECO:0000259" key="3">
    <source>
        <dbReference type="PROSITE" id="PS50885"/>
    </source>
</evidence>
<sequence length="743" mass="81490">MIGSIAPNSRRTEDALWRKCLLSHAARACGTVGVTRDFASSAGRNAGGTVTNQNSRLWGASGPQDVAGREPAAVDPRKPYCTLSMQRLFTLSLKTRIALVTTSLAAIMGGGILLASLHAAHEDLRHALQEQQDSVVKLTAEQLDTAMQARFAMLSHLAGQLSGSMDAPPALLQQKMLHTLPIPETFDAALIADASGRTLTHRGGRASIVDRFYFQEVARTKAPIVSWPIRARSGEGREGVLIAVPILSRDQRFLGLLGGWIDLSRPNFLVEVSHSAVGATGYYCVVSAGARPVYVQHRSSELIGRPARAIGETCGADQRPGAWEFLRPRAPVIGRYLMSTTGWELVSVLPAEEAFHPLRGMQQRFITLSLAAVAVGALLNWLFVRGMLAPLSRLRRVVEDSVQDPAAYERLSADRHDEIGVVSGAFAALMRKVHERTEQRNRSEQRLRAVTDTLPSLLSFIDTDQRYVFNNAAYERAFGIPVNALRGKTVREVLGEARYAAIQPRLQQALAGQTVVFETEHPDPQYHCLETSLRPEWSADGREVTGVHIHVQDVTERKLEAIRLAQMSRLDPLTQDFNRAAFSTLLPEAMARCRAGGKLMAVMYLDLDRFKAVNDTHGHVTGDLLLQNLSKRVRRCVRERDAVARLGGDEFAVILEDIGEPQAAERVAAAILHSVGRPFFIDGVFLNVNVSIGIALYRDETIDEQELTRRADALLYRAKAAGRGRYEIGPAEPAGRTPGEIPS</sequence>
<dbReference type="SMART" id="SM00267">
    <property type="entry name" value="GGDEF"/>
    <property type="match status" value="1"/>
</dbReference>
<dbReference type="InterPro" id="IPR000160">
    <property type="entry name" value="GGDEF_dom"/>
</dbReference>
<dbReference type="CDD" id="cd01949">
    <property type="entry name" value="GGDEF"/>
    <property type="match status" value="1"/>
</dbReference>
<evidence type="ECO:0000313" key="5">
    <source>
        <dbReference type="EMBL" id="TWG87439.1"/>
    </source>
</evidence>
<evidence type="ECO:0000259" key="2">
    <source>
        <dbReference type="PROSITE" id="PS50112"/>
    </source>
</evidence>